<evidence type="ECO:0000313" key="2">
    <source>
        <dbReference type="EMBL" id="RPA71236.1"/>
    </source>
</evidence>
<accession>A0A3N4HDB4</accession>
<keyword evidence="3" id="KW-1185">Reference proteome</keyword>
<reference evidence="2 3" key="1">
    <citation type="journal article" date="2018" name="Nat. Ecol. Evol.">
        <title>Pezizomycetes genomes reveal the molecular basis of ectomycorrhizal truffle lifestyle.</title>
        <authorList>
            <person name="Murat C."/>
            <person name="Payen T."/>
            <person name="Noel B."/>
            <person name="Kuo A."/>
            <person name="Morin E."/>
            <person name="Chen J."/>
            <person name="Kohler A."/>
            <person name="Krizsan K."/>
            <person name="Balestrini R."/>
            <person name="Da Silva C."/>
            <person name="Montanini B."/>
            <person name="Hainaut M."/>
            <person name="Levati E."/>
            <person name="Barry K.W."/>
            <person name="Belfiori B."/>
            <person name="Cichocki N."/>
            <person name="Clum A."/>
            <person name="Dockter R.B."/>
            <person name="Fauchery L."/>
            <person name="Guy J."/>
            <person name="Iotti M."/>
            <person name="Le Tacon F."/>
            <person name="Lindquist E.A."/>
            <person name="Lipzen A."/>
            <person name="Malagnac F."/>
            <person name="Mello A."/>
            <person name="Molinier V."/>
            <person name="Miyauchi S."/>
            <person name="Poulain J."/>
            <person name="Riccioni C."/>
            <person name="Rubini A."/>
            <person name="Sitrit Y."/>
            <person name="Splivallo R."/>
            <person name="Traeger S."/>
            <person name="Wang M."/>
            <person name="Zifcakova L."/>
            <person name="Wipf D."/>
            <person name="Zambonelli A."/>
            <person name="Paolocci F."/>
            <person name="Nowrousian M."/>
            <person name="Ottonello S."/>
            <person name="Baldrian P."/>
            <person name="Spatafora J.W."/>
            <person name="Henrissat B."/>
            <person name="Nagy L.G."/>
            <person name="Aury J.M."/>
            <person name="Wincker P."/>
            <person name="Grigoriev I.V."/>
            <person name="Bonfante P."/>
            <person name="Martin F.M."/>
        </authorList>
    </citation>
    <scope>NUCLEOTIDE SEQUENCE [LARGE SCALE GENOMIC DNA]</scope>
    <source>
        <strain evidence="2 3">RN42</strain>
    </source>
</reference>
<dbReference type="EMBL" id="ML119956">
    <property type="protein sequence ID" value="RPA71236.1"/>
    <property type="molecule type" value="Genomic_DNA"/>
</dbReference>
<feature type="region of interest" description="Disordered" evidence="1">
    <location>
        <begin position="1"/>
        <end position="46"/>
    </location>
</feature>
<sequence>MSAQGGNQDDMGGSVRPIGAEQERVTTGSVNQEVGHTDNSPPGNKLWVGIEDPMTVKTPQTRMTTFGADKFDEQQKSFIRECVAVSELDPSENVFITHFGVARAQRGLEYYAISASRIGGYRGHIKKKPRNTMEMVGKARRIVWNNAYLAYNGKETGILRSAAFIHQIRESHYEEVLPWLTQVDYEQADHLLIVLPKNTLNWFMREAIKDTGRGVNQEICEFHVNRMKVACDGSDNAIDIALAGSVTPKLAHRGPLELDYYRQPIGSQLHETSPSRVSKSWNFENIRRETAAMVQPLGFQARQTIPRTPPGIQGAVTEPMDQPPTELSLGEREPTPTARELSPGMDYRRSVAPSVGTSMAGAFPQTPPHGFQGLSRHEVSEGGFKRLIGALGLTVALGVIGGGSEACHAGHGEDGIPQVGNETRVFIRDDGRG</sequence>
<dbReference type="AlphaFoldDB" id="A0A3N4HDB4"/>
<name>A0A3N4HDB4_ASCIM</name>
<gene>
    <name evidence="2" type="ORF">BJ508DRAFT_336261</name>
</gene>
<evidence type="ECO:0000256" key="1">
    <source>
        <dbReference type="SAM" id="MobiDB-lite"/>
    </source>
</evidence>
<dbReference type="Proteomes" id="UP000275078">
    <property type="component" value="Unassembled WGS sequence"/>
</dbReference>
<protein>
    <submittedName>
        <fullName evidence="2">Uncharacterized protein</fullName>
    </submittedName>
</protein>
<feature type="compositionally biased region" description="Polar residues" evidence="1">
    <location>
        <begin position="25"/>
        <end position="42"/>
    </location>
</feature>
<proteinExistence type="predicted"/>
<feature type="region of interest" description="Disordered" evidence="1">
    <location>
        <begin position="303"/>
        <end position="344"/>
    </location>
</feature>
<evidence type="ECO:0000313" key="3">
    <source>
        <dbReference type="Proteomes" id="UP000275078"/>
    </source>
</evidence>
<organism evidence="2 3">
    <name type="scientific">Ascobolus immersus RN42</name>
    <dbReference type="NCBI Taxonomy" id="1160509"/>
    <lineage>
        <taxon>Eukaryota</taxon>
        <taxon>Fungi</taxon>
        <taxon>Dikarya</taxon>
        <taxon>Ascomycota</taxon>
        <taxon>Pezizomycotina</taxon>
        <taxon>Pezizomycetes</taxon>
        <taxon>Pezizales</taxon>
        <taxon>Ascobolaceae</taxon>
        <taxon>Ascobolus</taxon>
    </lineage>
</organism>